<feature type="transmembrane region" description="Helical" evidence="1">
    <location>
        <begin position="128"/>
        <end position="153"/>
    </location>
</feature>
<reference evidence="2" key="2">
    <citation type="submission" date="2024-05" db="EMBL/GenBank/DDBJ databases">
        <title>Rhodohalobacter halophilus gen. nov., sp. nov., a moderately halophilic member of the family Balneolaceae.</title>
        <authorList>
            <person name="Xia J."/>
        </authorList>
    </citation>
    <scope>NUCLEOTIDE SEQUENCE</scope>
    <source>
        <strain evidence="2">WB101</strain>
    </source>
</reference>
<gene>
    <name evidence="2" type="ORF">L6773_20945</name>
</gene>
<evidence type="ECO:0000256" key="1">
    <source>
        <dbReference type="SAM" id="Phobius"/>
    </source>
</evidence>
<feature type="transmembrane region" description="Helical" evidence="1">
    <location>
        <begin position="12"/>
        <end position="33"/>
    </location>
</feature>
<dbReference type="Proteomes" id="UP001165366">
    <property type="component" value="Unassembled WGS sequence"/>
</dbReference>
<proteinExistence type="predicted"/>
<feature type="transmembrane region" description="Helical" evidence="1">
    <location>
        <begin position="78"/>
        <end position="95"/>
    </location>
</feature>
<evidence type="ECO:0008006" key="4">
    <source>
        <dbReference type="Google" id="ProtNLM"/>
    </source>
</evidence>
<keyword evidence="1" id="KW-0472">Membrane</keyword>
<sequence length="160" mass="18339">MNIDIPYIAKRVGWSAGFTFFYFLVIRPLRALYSEQFVWEFLLSAQRSIGNITSAFHSPRHVLITYISNGNEIVLSHIPQLGFFFLCGMIGLIFFKGGRKTYISLVLFQVIVELLVFLLFWLGIHYTVAGFIISDFLMTYLSPLGCLGFVVFVSMRRNAD</sequence>
<accession>A0ABS9KJN7</accession>
<comment type="caution">
    <text evidence="2">The sequence shown here is derived from an EMBL/GenBank/DDBJ whole genome shotgun (WGS) entry which is preliminary data.</text>
</comment>
<evidence type="ECO:0000313" key="3">
    <source>
        <dbReference type="Proteomes" id="UP001165366"/>
    </source>
</evidence>
<feature type="transmembrane region" description="Helical" evidence="1">
    <location>
        <begin position="102"/>
        <end position="122"/>
    </location>
</feature>
<organism evidence="2 3">
    <name type="scientific">Rhodohalobacter sulfatireducens</name>
    <dbReference type="NCBI Taxonomy" id="2911366"/>
    <lineage>
        <taxon>Bacteria</taxon>
        <taxon>Pseudomonadati</taxon>
        <taxon>Balneolota</taxon>
        <taxon>Balneolia</taxon>
        <taxon>Balneolales</taxon>
        <taxon>Balneolaceae</taxon>
        <taxon>Rhodohalobacter</taxon>
    </lineage>
</organism>
<reference evidence="2" key="1">
    <citation type="submission" date="2022-01" db="EMBL/GenBank/DDBJ databases">
        <authorList>
            <person name="Wang Y."/>
        </authorList>
    </citation>
    <scope>NUCLEOTIDE SEQUENCE</scope>
    <source>
        <strain evidence="2">WB101</strain>
    </source>
</reference>
<dbReference type="EMBL" id="JAKLWS010000060">
    <property type="protein sequence ID" value="MCG2591051.1"/>
    <property type="molecule type" value="Genomic_DNA"/>
</dbReference>
<dbReference type="RefSeq" id="WP_237856605.1">
    <property type="nucleotide sequence ID" value="NZ_JAKLWS010000060.1"/>
</dbReference>
<keyword evidence="1" id="KW-0812">Transmembrane</keyword>
<evidence type="ECO:0000313" key="2">
    <source>
        <dbReference type="EMBL" id="MCG2591051.1"/>
    </source>
</evidence>
<name>A0ABS9KJN7_9BACT</name>
<protein>
    <recommendedName>
        <fullName evidence="4">VanZ-like domain-containing protein</fullName>
    </recommendedName>
</protein>
<keyword evidence="3" id="KW-1185">Reference proteome</keyword>
<keyword evidence="1" id="KW-1133">Transmembrane helix</keyword>